<evidence type="ECO:0000313" key="3">
    <source>
        <dbReference type="EMBL" id="SHH55175.1"/>
    </source>
</evidence>
<dbReference type="AlphaFoldDB" id="A0A1M5TWH1"/>
<evidence type="ECO:0000256" key="2">
    <source>
        <dbReference type="PIRSR" id="PIRSR033579-3"/>
    </source>
</evidence>
<keyword evidence="2" id="KW-0170">Cobalt</keyword>
<dbReference type="CDD" id="cd03412">
    <property type="entry name" value="CbiK_N"/>
    <property type="match status" value="1"/>
</dbReference>
<dbReference type="GO" id="GO:0019251">
    <property type="term" value="P:anaerobic cobalamin biosynthetic process"/>
    <property type="evidence" value="ECO:0007669"/>
    <property type="project" value="InterPro"/>
</dbReference>
<gene>
    <name evidence="3" type="ORF">SAMN02745196_00748</name>
</gene>
<organism evidence="3 4">
    <name type="scientific">Clostridium collagenovorans DSM 3089</name>
    <dbReference type="NCBI Taxonomy" id="1121306"/>
    <lineage>
        <taxon>Bacteria</taxon>
        <taxon>Bacillati</taxon>
        <taxon>Bacillota</taxon>
        <taxon>Clostridia</taxon>
        <taxon>Eubacteriales</taxon>
        <taxon>Clostridiaceae</taxon>
        <taxon>Clostridium</taxon>
    </lineage>
</organism>
<feature type="binding site" evidence="2">
    <location>
        <position position="213"/>
    </location>
    <ligand>
        <name>Co(2+)</name>
        <dbReference type="ChEBI" id="CHEBI:48828"/>
    </ligand>
</feature>
<dbReference type="PIRSF" id="PIRSF033579">
    <property type="entry name" value="Anaer_Co_chel"/>
    <property type="match status" value="1"/>
</dbReference>
<dbReference type="CDD" id="cd03413">
    <property type="entry name" value="CbiK_C"/>
    <property type="match status" value="1"/>
</dbReference>
<name>A0A1M5TWH1_9CLOT</name>
<dbReference type="GO" id="GO:0046872">
    <property type="term" value="F:metal ion binding"/>
    <property type="evidence" value="ECO:0007669"/>
    <property type="project" value="UniProtKB-KW"/>
</dbReference>
<protein>
    <submittedName>
        <fullName evidence="3">Sirohydrochlorin cobaltochelatase</fullName>
    </submittedName>
</protein>
<accession>A0A1M5TWH1</accession>
<keyword evidence="4" id="KW-1185">Reference proteome</keyword>
<feature type="binding site" evidence="2">
    <location>
        <position position="150"/>
    </location>
    <ligand>
        <name>Co(2+)</name>
        <dbReference type="ChEBI" id="CHEBI:48828"/>
    </ligand>
</feature>
<keyword evidence="2" id="KW-0479">Metal-binding</keyword>
<sequence>MKKAILIVSFGTTHEDTRKATIDVIESRIKKEFEGYEVKMCYTSHIILKRLKENYGIYVDTPEEALNKLADEGYEEVYLQPLHLIPGEEFDYIKKVTFHQFLNKFKVIKIGRPLLYFKSEEEDIPDDYTILLEAMNNYIPKDRAVVLMGHGSAHPSNSVYSCFESVLVDEGYDKVYMATVEGYPTLDRAIKFLNKNNHKKVTLMPFMFVAGDHAKHDMAGDEEDSWKVILSELGFDVDIILKGIGEFPEVQDIYIEHLHDIIEGKYCHVGKTKKGMKKRK</sequence>
<proteinExistence type="predicted"/>
<feature type="active site" description="Proton acceptor" evidence="1">
    <location>
        <position position="150"/>
    </location>
</feature>
<evidence type="ECO:0000313" key="4">
    <source>
        <dbReference type="Proteomes" id="UP000184526"/>
    </source>
</evidence>
<dbReference type="GO" id="GO:0016852">
    <property type="term" value="F:sirohydrochlorin cobaltochelatase activity"/>
    <property type="evidence" value="ECO:0007669"/>
    <property type="project" value="InterPro"/>
</dbReference>
<feature type="binding site" evidence="2">
    <location>
        <position position="181"/>
    </location>
    <ligand>
        <name>Co(2+)</name>
        <dbReference type="ChEBI" id="CHEBI:48828"/>
    </ligand>
</feature>
<evidence type="ECO:0000256" key="1">
    <source>
        <dbReference type="PIRSR" id="PIRSR033579-1"/>
    </source>
</evidence>
<dbReference type="EMBL" id="FQXP01000003">
    <property type="protein sequence ID" value="SHH55175.1"/>
    <property type="molecule type" value="Genomic_DNA"/>
</dbReference>
<dbReference type="Pfam" id="PF06180">
    <property type="entry name" value="CbiK"/>
    <property type="match status" value="1"/>
</dbReference>
<dbReference type="Gene3D" id="3.40.50.1400">
    <property type="match status" value="2"/>
</dbReference>
<dbReference type="Proteomes" id="UP000184526">
    <property type="component" value="Unassembled WGS sequence"/>
</dbReference>
<dbReference type="STRING" id="1121306.SAMN02745196_00748"/>
<dbReference type="InterPro" id="IPR010388">
    <property type="entry name" value="Anaerobic_Co-chelatase"/>
</dbReference>
<dbReference type="RefSeq" id="WP_072830172.1">
    <property type="nucleotide sequence ID" value="NZ_FQXP01000003.1"/>
</dbReference>
<dbReference type="OrthoDB" id="9770331at2"/>
<dbReference type="SUPFAM" id="SSF53800">
    <property type="entry name" value="Chelatase"/>
    <property type="match status" value="1"/>
</dbReference>
<reference evidence="3 4" key="1">
    <citation type="submission" date="2016-11" db="EMBL/GenBank/DDBJ databases">
        <authorList>
            <person name="Jaros S."/>
            <person name="Januszkiewicz K."/>
            <person name="Wedrychowicz H."/>
        </authorList>
    </citation>
    <scope>NUCLEOTIDE SEQUENCE [LARGE SCALE GENOMIC DNA]</scope>
    <source>
        <strain evidence="3 4">DSM 3089</strain>
    </source>
</reference>